<dbReference type="RefSeq" id="WP_005815761.1">
    <property type="nucleotide sequence ID" value="NZ_JH414485.1"/>
</dbReference>
<dbReference type="InterPro" id="IPR011335">
    <property type="entry name" value="Restrct_endonuc-II-like"/>
</dbReference>
<dbReference type="GO" id="GO:0003677">
    <property type="term" value="F:DNA binding"/>
    <property type="evidence" value="ECO:0007669"/>
    <property type="project" value="InterPro"/>
</dbReference>
<evidence type="ECO:0000259" key="1">
    <source>
        <dbReference type="Pfam" id="PF04471"/>
    </source>
</evidence>
<proteinExistence type="predicted"/>
<organism evidence="2 3">
    <name type="scientific">Desulfitobacterium hafniense DP7</name>
    <dbReference type="NCBI Taxonomy" id="537010"/>
    <lineage>
        <taxon>Bacteria</taxon>
        <taxon>Bacillati</taxon>
        <taxon>Bacillota</taxon>
        <taxon>Clostridia</taxon>
        <taxon>Eubacteriales</taxon>
        <taxon>Desulfitobacteriaceae</taxon>
        <taxon>Desulfitobacterium</taxon>
    </lineage>
</organism>
<reference evidence="2 3" key="1">
    <citation type="submission" date="2011-08" db="EMBL/GenBank/DDBJ databases">
        <authorList>
            <person name="Weinstock G."/>
            <person name="Sodergren E."/>
            <person name="Clifton S."/>
            <person name="Fulton L."/>
            <person name="Fulton B."/>
            <person name="Courtney L."/>
            <person name="Fronick C."/>
            <person name="Harrison M."/>
            <person name="Strong C."/>
            <person name="Farmer C."/>
            <person name="Delahaunty K."/>
            <person name="Markovic C."/>
            <person name="Hall O."/>
            <person name="Minx P."/>
            <person name="Tomlinson C."/>
            <person name="Mitreva M."/>
            <person name="Hou S."/>
            <person name="Chen J."/>
            <person name="Wollam A."/>
            <person name="Pepin K.H."/>
            <person name="Johnson M."/>
            <person name="Bhonagiri V."/>
            <person name="Zhang X."/>
            <person name="Suruliraj S."/>
            <person name="Warren W."/>
            <person name="Chinwalla A."/>
            <person name="Mardis E.R."/>
            <person name="Wilson R.K."/>
        </authorList>
    </citation>
    <scope>NUCLEOTIDE SEQUENCE [LARGE SCALE GENOMIC DNA]</scope>
    <source>
        <strain evidence="2 3">DP7</strain>
    </source>
</reference>
<dbReference type="Gene3D" id="3.40.1350.10">
    <property type="match status" value="1"/>
</dbReference>
<dbReference type="PATRIC" id="fig|537010.4.peg.4085"/>
<dbReference type="PROSITE" id="PS00092">
    <property type="entry name" value="N6_MTASE"/>
    <property type="match status" value="1"/>
</dbReference>
<dbReference type="Gene3D" id="3.40.50.150">
    <property type="entry name" value="Vaccinia Virus protein VP39"/>
    <property type="match status" value="2"/>
</dbReference>
<dbReference type="AlphaFoldDB" id="G9XTS6"/>
<dbReference type="Pfam" id="PF04471">
    <property type="entry name" value="Mrr_cat"/>
    <property type="match status" value="1"/>
</dbReference>
<comment type="caution">
    <text evidence="2">The sequence shown here is derived from an EMBL/GenBank/DDBJ whole genome shotgun (WGS) entry which is preliminary data.</text>
</comment>
<dbReference type="InterPro" id="IPR007560">
    <property type="entry name" value="Restrct_endonuc_IV_Mrr"/>
</dbReference>
<accession>G9XTS6</accession>
<dbReference type="PANTHER" id="PTHR30015:SF6">
    <property type="entry name" value="SLL1429 PROTEIN"/>
    <property type="match status" value="1"/>
</dbReference>
<keyword evidence="2" id="KW-0255">Endonuclease</keyword>
<dbReference type="GO" id="GO:0009307">
    <property type="term" value="P:DNA restriction-modification system"/>
    <property type="evidence" value="ECO:0007669"/>
    <property type="project" value="InterPro"/>
</dbReference>
<dbReference type="GO" id="GO:0008168">
    <property type="term" value="F:methyltransferase activity"/>
    <property type="evidence" value="ECO:0007669"/>
    <property type="project" value="InterPro"/>
</dbReference>
<dbReference type="EMBL" id="AFZX01000114">
    <property type="protein sequence ID" value="EHL04971.1"/>
    <property type="molecule type" value="Genomic_DNA"/>
</dbReference>
<dbReference type="Proteomes" id="UP000004416">
    <property type="component" value="Unassembled WGS sequence"/>
</dbReference>
<protein>
    <submittedName>
        <fullName evidence="2">Restriction endonuclease</fullName>
    </submittedName>
</protein>
<sequence length="783" mass="90881">MYWLLSPTEQEEIRDKITNLTFELSRLTDRDQADQIFPFVGRKDRRTARAIINNLALENGRVADPFAGSGIFAYAALDEGREVYANEWEPFAYRLSTAPFRTLPKQAEIEQGLNELEHLVGHEMRRLYRTVCPTCGKEHVIDGLFYDRDPEEYFNPTRHERMGPNGENIIFRGRYKCSCKTTQKQFDTTDSAHLNTIKAEAVIFPNNPLIENSRINFTAPDFILYGNLFPHRSKLVLIRLRDAIGKLSINSVREFFYDAFLSILQLAKYTDYRSKSQDPHCPPKMLKETNLYHRLVEKINQRFIYLSEQNFDVNKSHLTCTDFRDFINNLQDGEIDLILTDPPYGDSVQYFELAQRFHPFMGYTLATDTQRLEFEVVVSNAPSRPNKKGRQQFLNDIETFFEKSNRVVKDHGYLVLYFRPEQTHWVADLNQLKVYGRRHGFEPLITIDVAQNDPSMRVLASTAWTFAKDVCFIFLKLRDSERRWYEADVDLDEVIYLAAREAAGDRGQPFSKVLFNTHLQKLLREHGLMRLSSPIYSDRIEKTLQRFSDKHGGQYILTGESPYELMHFGIDPELRLREFVPVVVEELTEHGQTFTFEEFILRLCTYLDNGNRKIIQRLHALNSLIPDLLLAHAAYTPDHKAFQSKSVQEYIDPECRTNLMSLEPYEFEGLIAEFFKRRGFTNVSVIGRSRDRGVDIIATGVGGDIHLIQCKRWRKGNNVGSTAIQRVDSYKRTRNADQAWIITTSDFTPEGADEGRITHAHLINGRQLINSLEGYFPGRFYLP</sequence>
<dbReference type="GO" id="GO:0032259">
    <property type="term" value="P:methylation"/>
    <property type="evidence" value="ECO:0007669"/>
    <property type="project" value="InterPro"/>
</dbReference>
<dbReference type="InterPro" id="IPR052906">
    <property type="entry name" value="Type_IV_Methyl-Rstrct_Enzyme"/>
</dbReference>
<name>G9XTS6_DESHA</name>
<keyword evidence="2" id="KW-0540">Nuclease</keyword>
<gene>
    <name evidence="2" type="ORF">HMPREF0322_04384</name>
</gene>
<evidence type="ECO:0000313" key="3">
    <source>
        <dbReference type="Proteomes" id="UP000004416"/>
    </source>
</evidence>
<dbReference type="PANTHER" id="PTHR30015">
    <property type="entry name" value="MRR RESTRICTION SYSTEM PROTEIN"/>
    <property type="match status" value="1"/>
</dbReference>
<dbReference type="InterPro" id="IPR029063">
    <property type="entry name" value="SAM-dependent_MTases_sf"/>
</dbReference>
<dbReference type="InterPro" id="IPR002052">
    <property type="entry name" value="DNA_methylase_N6_adenine_CS"/>
</dbReference>
<feature type="domain" description="Restriction endonuclease type IV Mrr" evidence="1">
    <location>
        <begin position="661"/>
        <end position="771"/>
    </location>
</feature>
<keyword evidence="2" id="KW-0378">Hydrolase</keyword>
<dbReference type="HOGENOM" id="CLU_357797_0_0_9"/>
<dbReference type="GO" id="GO:0015666">
    <property type="term" value="F:restriction endodeoxyribonuclease activity"/>
    <property type="evidence" value="ECO:0007669"/>
    <property type="project" value="TreeGrafter"/>
</dbReference>
<dbReference type="SUPFAM" id="SSF52980">
    <property type="entry name" value="Restriction endonuclease-like"/>
    <property type="match status" value="1"/>
</dbReference>
<dbReference type="SUPFAM" id="SSF53335">
    <property type="entry name" value="S-adenosyl-L-methionine-dependent methyltransferases"/>
    <property type="match status" value="2"/>
</dbReference>
<dbReference type="InterPro" id="IPR011856">
    <property type="entry name" value="tRNA_endonuc-like_dom_sf"/>
</dbReference>
<evidence type="ECO:0000313" key="2">
    <source>
        <dbReference type="EMBL" id="EHL04971.1"/>
    </source>
</evidence>